<accession>A0A0U1L5X7</accession>
<dbReference type="Proteomes" id="UP000049855">
    <property type="component" value="Unassembled WGS sequence"/>
</dbReference>
<proteinExistence type="predicted"/>
<name>A0A0U1L5X7_9FIRM</name>
<reference evidence="2" key="1">
    <citation type="submission" date="2015-03" db="EMBL/GenBank/DDBJ databases">
        <authorList>
            <person name="Nijsse Bart"/>
        </authorList>
    </citation>
    <scope>NUCLEOTIDE SEQUENCE [LARGE SCALE GENOMIC DNA]</scope>
</reference>
<sequence>MWDRVAAAAQATLKHNKVGAYPCSIADIPRFFEEVGFENISVDFIAVTSAADSAHYDMSLREKFIKSNRQVALDAIVLAENYAPRVWSDAEIQQLRGLVEQKFAKRLNDLRTGKKVWDISVEMMMIAHGYKPLSSLRDYEGEKLCNI</sequence>
<dbReference type="EMBL" id="CTRP01000014">
    <property type="protein sequence ID" value="CQR74553.1"/>
    <property type="molecule type" value="Genomic_DNA"/>
</dbReference>
<evidence type="ECO:0000313" key="1">
    <source>
        <dbReference type="EMBL" id="CQR74553.1"/>
    </source>
</evidence>
<keyword evidence="2" id="KW-1185">Reference proteome</keyword>
<dbReference type="AlphaFoldDB" id="A0A0U1L5X7"/>
<protein>
    <submittedName>
        <fullName evidence="1">Uncharacterized protein</fullName>
    </submittedName>
</protein>
<organism evidence="1 2">
    <name type="scientific">Sporomusa ovata</name>
    <dbReference type="NCBI Taxonomy" id="2378"/>
    <lineage>
        <taxon>Bacteria</taxon>
        <taxon>Bacillati</taxon>
        <taxon>Bacillota</taxon>
        <taxon>Negativicutes</taxon>
        <taxon>Selenomonadales</taxon>
        <taxon>Sporomusaceae</taxon>
        <taxon>Sporomusa</taxon>
    </lineage>
</organism>
<gene>
    <name evidence="1" type="ORF">SpAn4DRAFT_1015</name>
</gene>
<evidence type="ECO:0000313" key="2">
    <source>
        <dbReference type="Proteomes" id="UP000049855"/>
    </source>
</evidence>